<dbReference type="RefSeq" id="WP_075129729.1">
    <property type="nucleotide sequence ID" value="NZ_MSIE01000085.1"/>
</dbReference>
<dbReference type="Gene3D" id="3.90.1200.10">
    <property type="match status" value="1"/>
</dbReference>
<dbReference type="Proteomes" id="UP000185596">
    <property type="component" value="Unassembled WGS sequence"/>
</dbReference>
<dbReference type="OrthoDB" id="3638028at2"/>
<dbReference type="InterPro" id="IPR006748">
    <property type="entry name" value="NH2Glyco/OHUrea_AB-resist_kin"/>
</dbReference>
<gene>
    <name evidence="1" type="ORF">BU204_33040</name>
</gene>
<organism evidence="1 2">
    <name type="scientific">Actinophytocola xanthii</name>
    <dbReference type="NCBI Taxonomy" id="1912961"/>
    <lineage>
        <taxon>Bacteria</taxon>
        <taxon>Bacillati</taxon>
        <taxon>Actinomycetota</taxon>
        <taxon>Actinomycetes</taxon>
        <taxon>Pseudonocardiales</taxon>
        <taxon>Pseudonocardiaceae</taxon>
    </lineage>
</organism>
<dbReference type="GO" id="GO:0019748">
    <property type="term" value="P:secondary metabolic process"/>
    <property type="evidence" value="ECO:0007669"/>
    <property type="project" value="InterPro"/>
</dbReference>
<dbReference type="STRING" id="1912961.BU204_33040"/>
<name>A0A1Q8C5G6_9PSEU</name>
<dbReference type="GO" id="GO:0016773">
    <property type="term" value="F:phosphotransferase activity, alcohol group as acceptor"/>
    <property type="evidence" value="ECO:0007669"/>
    <property type="project" value="InterPro"/>
</dbReference>
<evidence type="ECO:0008006" key="3">
    <source>
        <dbReference type="Google" id="ProtNLM"/>
    </source>
</evidence>
<dbReference type="Pfam" id="PF04655">
    <property type="entry name" value="APH_6_hur"/>
    <property type="match status" value="1"/>
</dbReference>
<accession>A0A1Q8C5G6</accession>
<evidence type="ECO:0000313" key="2">
    <source>
        <dbReference type="Proteomes" id="UP000185596"/>
    </source>
</evidence>
<dbReference type="AlphaFoldDB" id="A0A1Q8C5G6"/>
<dbReference type="EMBL" id="MSIE01000085">
    <property type="protein sequence ID" value="OLF09594.1"/>
    <property type="molecule type" value="Genomic_DNA"/>
</dbReference>
<dbReference type="SUPFAM" id="SSF56112">
    <property type="entry name" value="Protein kinase-like (PK-like)"/>
    <property type="match status" value="1"/>
</dbReference>
<comment type="caution">
    <text evidence="1">The sequence shown here is derived from an EMBL/GenBank/DDBJ whole genome shotgun (WGS) entry which is preliminary data.</text>
</comment>
<proteinExistence type="predicted"/>
<dbReference type="InterPro" id="IPR011009">
    <property type="entry name" value="Kinase-like_dom_sf"/>
</dbReference>
<keyword evidence="2" id="KW-1185">Reference proteome</keyword>
<protein>
    <recommendedName>
        <fullName evidence="3">Aminoglycoside resistance protein</fullName>
    </recommendedName>
</protein>
<evidence type="ECO:0000313" key="1">
    <source>
        <dbReference type="EMBL" id="OLF09594.1"/>
    </source>
</evidence>
<sequence length="304" mass="32829">MINAALARNAVRVWGAAGAQWLERLPRLLADLARNWDLVLDTPFDLTFHFVTAVTLADGTPAVLKLGVPGGEGLRTEVPALLAFDGRGAVQVLRADPARGAVLLERAVPGRRLRDLVPARHTEATAVVAALVRRLHLPAPPGCPLPDVASRIAVFDEHLRTHGDHVPLPAGLVGRAAGLMRELCESSTERVVLHGDLHHDNVLRATREPWLAIDPHGIVGDPGYEIGPLLYNPEPADRAESLTRLVPARVEQLSDMLAMPLDRTVAWGFVTAVLSEVETLRPPDPASTPTRALDVATLLLPRLR</sequence>
<reference evidence="1 2" key="1">
    <citation type="submission" date="2016-12" db="EMBL/GenBank/DDBJ databases">
        <title>The draft genome sequence of Actinophytocola sp. 11-183.</title>
        <authorList>
            <person name="Wang W."/>
            <person name="Yuan L."/>
        </authorList>
    </citation>
    <scope>NUCLEOTIDE SEQUENCE [LARGE SCALE GENOMIC DNA]</scope>
    <source>
        <strain evidence="1 2">11-183</strain>
    </source>
</reference>